<dbReference type="RefSeq" id="WP_126469327.1">
    <property type="nucleotide sequence ID" value="NZ_RXOE01000002.1"/>
</dbReference>
<comment type="caution">
    <text evidence="3">The sequence shown here is derived from an EMBL/GenBank/DDBJ whole genome shotgun (WGS) entry which is preliminary data.</text>
</comment>
<proteinExistence type="predicted"/>
<protein>
    <submittedName>
        <fullName evidence="3">Molybdenum cofactor biosynthesis protein F</fullName>
    </submittedName>
</protein>
<dbReference type="OrthoDB" id="8537304at2"/>
<keyword evidence="4" id="KW-1185">Reference proteome</keyword>
<sequence>MNNDTTKPADWKTYDQFALGIATNRLPPTDALAGQTLVLALPDFRLTLKPRTQHTIDWQEEGARGGQEQGDWYEAIEVAPDTFFLDITQGSRPTEALTVVLNTRTRRVLAIRCRIVSAEEAAGQPRVPQDFWPGTLEGGAAASGIEPHATRDLIGLRTWQTYSPNHTYEHTYLSSERYAWQCLVGVQRGHGDVDLASYWKFDDGQYVFTFREFLIPVASVFFFDFAQGRSTGKFLGVTGAGEVANNPAGAFMRKASQTFYPPEFGPV</sequence>
<dbReference type="EMBL" id="RXOE01000002">
    <property type="protein sequence ID" value="RTQ34377.1"/>
    <property type="molecule type" value="Genomic_DNA"/>
</dbReference>
<evidence type="ECO:0000313" key="4">
    <source>
        <dbReference type="Proteomes" id="UP000267418"/>
    </source>
</evidence>
<reference evidence="3 4" key="1">
    <citation type="submission" date="2018-12" db="EMBL/GenBank/DDBJ databases">
        <title>The genome of Variovorax gossypii DSM 100435.</title>
        <authorList>
            <person name="Gao J."/>
            <person name="Sun J."/>
        </authorList>
    </citation>
    <scope>NUCLEOTIDE SEQUENCE [LARGE SCALE GENOMIC DNA]</scope>
    <source>
        <strain evidence="3 4">DSM 100435</strain>
    </source>
</reference>
<dbReference type="InterPro" id="IPR035348">
    <property type="entry name" value="MoaF_C"/>
</dbReference>
<name>A0A431TL81_9BURK</name>
<feature type="domain" description="MoaF C-terminal" evidence="2">
    <location>
        <begin position="148"/>
        <end position="258"/>
    </location>
</feature>
<organism evidence="3 4">
    <name type="scientific">Variovorax gossypii</name>
    <dbReference type="NCBI Taxonomy" id="1679495"/>
    <lineage>
        <taxon>Bacteria</taxon>
        <taxon>Pseudomonadati</taxon>
        <taxon>Pseudomonadota</taxon>
        <taxon>Betaproteobacteria</taxon>
        <taxon>Burkholderiales</taxon>
        <taxon>Comamonadaceae</taxon>
        <taxon>Variovorax</taxon>
    </lineage>
</organism>
<evidence type="ECO:0000313" key="3">
    <source>
        <dbReference type="EMBL" id="RTQ34377.1"/>
    </source>
</evidence>
<evidence type="ECO:0000259" key="2">
    <source>
        <dbReference type="Pfam" id="PF17409"/>
    </source>
</evidence>
<evidence type="ECO:0000259" key="1">
    <source>
        <dbReference type="Pfam" id="PF10703"/>
    </source>
</evidence>
<gene>
    <name evidence="3" type="ORF">EJP69_08025</name>
</gene>
<accession>A0A431TL81</accession>
<dbReference type="AlphaFoldDB" id="A0A431TL81"/>
<dbReference type="Proteomes" id="UP000267418">
    <property type="component" value="Unassembled WGS sequence"/>
</dbReference>
<dbReference type="InterPro" id="IPR024724">
    <property type="entry name" value="MoaF_N"/>
</dbReference>
<dbReference type="Pfam" id="PF17409">
    <property type="entry name" value="MoaF_C"/>
    <property type="match status" value="1"/>
</dbReference>
<dbReference type="Pfam" id="PF10703">
    <property type="entry name" value="MoaF"/>
    <property type="match status" value="1"/>
</dbReference>
<feature type="domain" description="Molybdenum cofactor biosynthesis protein F N-terminal" evidence="1">
    <location>
        <begin position="10"/>
        <end position="115"/>
    </location>
</feature>